<dbReference type="Proteomes" id="UP000265515">
    <property type="component" value="Unassembled WGS sequence"/>
</dbReference>
<dbReference type="Pfam" id="PF02341">
    <property type="entry name" value="RbcX"/>
    <property type="match status" value="1"/>
</dbReference>
<comment type="caution">
    <text evidence="5">The sequence shown here is derived from an EMBL/GenBank/DDBJ whole genome shotgun (WGS) entry which is preliminary data.</text>
</comment>
<proteinExistence type="predicted"/>
<keyword evidence="2" id="KW-0143">Chaperone</keyword>
<keyword evidence="3" id="KW-0120">Carbon dioxide fixation</keyword>
<sequence length="240" mass="27407">MHKPALSSGGRRLDVSRTDKRSVRGYEGARVEWRGAGVGAAGGVGRGDRRSMKIKSMAGLHLFSTWQDWRATSLSGCPHSRSSFLLSRGGSRRSSSRSSSLHHNSPIVVDEIGGEYQESFDDVDKHLIDYFTYKAVKTVLAQLYEMNPQQYAWFYNFVVSHKPQDSKTFLRVLVSDRQELGERVMVTRLHLFRRWAKKYSHAEVNDAIANQNLELLRERLMQIVKLTPDGDDPRERPLKQ</sequence>
<dbReference type="OrthoDB" id="546456at2759"/>
<evidence type="ECO:0000256" key="4">
    <source>
        <dbReference type="SAM" id="MobiDB-lite"/>
    </source>
</evidence>
<dbReference type="EMBL" id="BFEA01000232">
    <property type="protein sequence ID" value="GBG75854.1"/>
    <property type="molecule type" value="Genomic_DNA"/>
</dbReference>
<dbReference type="SUPFAM" id="SSF158615">
    <property type="entry name" value="RbcX-like"/>
    <property type="match status" value="1"/>
</dbReference>
<dbReference type="AlphaFoldDB" id="A0A388L0K8"/>
<dbReference type="PANTHER" id="PTHR33791:SF1">
    <property type="entry name" value="RUBISCO CHAPERONE RBCX"/>
    <property type="match status" value="1"/>
</dbReference>
<feature type="compositionally biased region" description="Basic and acidic residues" evidence="4">
    <location>
        <begin position="11"/>
        <end position="21"/>
    </location>
</feature>
<dbReference type="GO" id="GO:0015979">
    <property type="term" value="P:photosynthesis"/>
    <property type="evidence" value="ECO:0007669"/>
    <property type="project" value="UniProtKB-KW"/>
</dbReference>
<dbReference type="GO" id="GO:0110102">
    <property type="term" value="P:ribulose bisphosphate carboxylase complex assembly"/>
    <property type="evidence" value="ECO:0007669"/>
    <property type="project" value="InterPro"/>
</dbReference>
<evidence type="ECO:0000313" key="6">
    <source>
        <dbReference type="Proteomes" id="UP000265515"/>
    </source>
</evidence>
<name>A0A388L0K8_CHABU</name>
<dbReference type="InterPro" id="IPR038052">
    <property type="entry name" value="Chaperonin_RbcX_sf"/>
</dbReference>
<dbReference type="GO" id="GO:0015977">
    <property type="term" value="P:carbon fixation"/>
    <property type="evidence" value="ECO:0007669"/>
    <property type="project" value="UniProtKB-KW"/>
</dbReference>
<evidence type="ECO:0000256" key="2">
    <source>
        <dbReference type="ARBA" id="ARBA00023186"/>
    </source>
</evidence>
<keyword evidence="1" id="KW-0602">Photosynthesis</keyword>
<feature type="region of interest" description="Disordered" evidence="4">
    <location>
        <begin position="83"/>
        <end position="102"/>
    </location>
</feature>
<dbReference type="InterPro" id="IPR003435">
    <property type="entry name" value="Chaperonin_RcbX"/>
</dbReference>
<dbReference type="STRING" id="69332.A0A388L0K8"/>
<keyword evidence="6" id="KW-1185">Reference proteome</keyword>
<gene>
    <name evidence="5" type="ORF">CBR_g21098</name>
</gene>
<dbReference type="Gene3D" id="1.10.1200.210">
    <property type="entry name" value="Chaperonin-like RbcX"/>
    <property type="match status" value="1"/>
</dbReference>
<dbReference type="PANTHER" id="PTHR33791">
    <property type="entry name" value="CHAPERONIN-LIKE RBCX PROTEIN 1, CHLOROPLASTIC"/>
    <property type="match status" value="1"/>
</dbReference>
<evidence type="ECO:0000256" key="3">
    <source>
        <dbReference type="ARBA" id="ARBA00023300"/>
    </source>
</evidence>
<reference evidence="5 6" key="1">
    <citation type="journal article" date="2018" name="Cell">
        <title>The Chara Genome: Secondary Complexity and Implications for Plant Terrestrialization.</title>
        <authorList>
            <person name="Nishiyama T."/>
            <person name="Sakayama H."/>
            <person name="Vries J.D."/>
            <person name="Buschmann H."/>
            <person name="Saint-Marcoux D."/>
            <person name="Ullrich K.K."/>
            <person name="Haas F.B."/>
            <person name="Vanderstraeten L."/>
            <person name="Becker D."/>
            <person name="Lang D."/>
            <person name="Vosolsobe S."/>
            <person name="Rombauts S."/>
            <person name="Wilhelmsson P.K.I."/>
            <person name="Janitza P."/>
            <person name="Kern R."/>
            <person name="Heyl A."/>
            <person name="Rumpler F."/>
            <person name="Villalobos L.I.A.C."/>
            <person name="Clay J.M."/>
            <person name="Skokan R."/>
            <person name="Toyoda A."/>
            <person name="Suzuki Y."/>
            <person name="Kagoshima H."/>
            <person name="Schijlen E."/>
            <person name="Tajeshwar N."/>
            <person name="Catarino B."/>
            <person name="Hetherington A.J."/>
            <person name="Saltykova A."/>
            <person name="Bonnot C."/>
            <person name="Breuninger H."/>
            <person name="Symeonidi A."/>
            <person name="Radhakrishnan G.V."/>
            <person name="Van Nieuwerburgh F."/>
            <person name="Deforce D."/>
            <person name="Chang C."/>
            <person name="Karol K.G."/>
            <person name="Hedrich R."/>
            <person name="Ulvskov P."/>
            <person name="Glockner G."/>
            <person name="Delwiche C.F."/>
            <person name="Petrasek J."/>
            <person name="Van de Peer Y."/>
            <person name="Friml J."/>
            <person name="Beilby M."/>
            <person name="Dolan L."/>
            <person name="Kohara Y."/>
            <person name="Sugano S."/>
            <person name="Fujiyama A."/>
            <person name="Delaux P.-M."/>
            <person name="Quint M."/>
            <person name="TheiBen G."/>
            <person name="Hagemann M."/>
            <person name="Harholt J."/>
            <person name="Dunand C."/>
            <person name="Zachgo S."/>
            <person name="Langdale J."/>
            <person name="Maumus F."/>
            <person name="Straeten D.V.D."/>
            <person name="Gould S.B."/>
            <person name="Rensing S.A."/>
        </authorList>
    </citation>
    <scope>NUCLEOTIDE SEQUENCE [LARGE SCALE GENOMIC DNA]</scope>
    <source>
        <strain evidence="5 6">S276</strain>
    </source>
</reference>
<protein>
    <recommendedName>
        <fullName evidence="7">Chaperonin-like RbcX protein</fullName>
    </recommendedName>
</protein>
<accession>A0A388L0K8</accession>
<dbReference type="GO" id="GO:0044183">
    <property type="term" value="F:protein folding chaperone"/>
    <property type="evidence" value="ECO:0007669"/>
    <property type="project" value="InterPro"/>
</dbReference>
<feature type="region of interest" description="Disordered" evidence="4">
    <location>
        <begin position="1"/>
        <end position="21"/>
    </location>
</feature>
<dbReference type="Gramene" id="GBG75854">
    <property type="protein sequence ID" value="GBG75854"/>
    <property type="gene ID" value="CBR_g21098"/>
</dbReference>
<evidence type="ECO:0000313" key="5">
    <source>
        <dbReference type="EMBL" id="GBG75854.1"/>
    </source>
</evidence>
<evidence type="ECO:0008006" key="7">
    <source>
        <dbReference type="Google" id="ProtNLM"/>
    </source>
</evidence>
<organism evidence="5 6">
    <name type="scientific">Chara braunii</name>
    <name type="common">Braun's stonewort</name>
    <dbReference type="NCBI Taxonomy" id="69332"/>
    <lineage>
        <taxon>Eukaryota</taxon>
        <taxon>Viridiplantae</taxon>
        <taxon>Streptophyta</taxon>
        <taxon>Charophyceae</taxon>
        <taxon>Charales</taxon>
        <taxon>Characeae</taxon>
        <taxon>Chara</taxon>
    </lineage>
</organism>
<evidence type="ECO:0000256" key="1">
    <source>
        <dbReference type="ARBA" id="ARBA00022531"/>
    </source>
</evidence>